<protein>
    <submittedName>
        <fullName evidence="1">Uncharacterized protein</fullName>
    </submittedName>
</protein>
<accession>A0A1H8T9R2</accession>
<dbReference type="Proteomes" id="UP000198809">
    <property type="component" value="Unassembled WGS sequence"/>
</dbReference>
<sequence>MVYFSTIRYEAVLTRSCRNLPKNKKSTDKLSVLVNMEFPSPADYSTDISYLVNPTAFA</sequence>
<organism evidence="1 2">
    <name type="scientific">Paenibacillus sophorae</name>
    <dbReference type="NCBI Taxonomy" id="1333845"/>
    <lineage>
        <taxon>Bacteria</taxon>
        <taxon>Bacillati</taxon>
        <taxon>Bacillota</taxon>
        <taxon>Bacilli</taxon>
        <taxon>Bacillales</taxon>
        <taxon>Paenibacillaceae</taxon>
        <taxon>Paenibacillus</taxon>
    </lineage>
</organism>
<name>A0A1H8T9R2_9BACL</name>
<evidence type="ECO:0000313" key="1">
    <source>
        <dbReference type="EMBL" id="SEO87238.1"/>
    </source>
</evidence>
<dbReference type="EMBL" id="FODH01000013">
    <property type="protein sequence ID" value="SEO87238.1"/>
    <property type="molecule type" value="Genomic_DNA"/>
</dbReference>
<dbReference type="STRING" id="1333845.SAMN04487895_113102"/>
<gene>
    <name evidence="1" type="ORF">SAMN04487895_113102</name>
</gene>
<reference evidence="1 2" key="1">
    <citation type="submission" date="2016-10" db="EMBL/GenBank/DDBJ databases">
        <authorList>
            <person name="de Groot N.N."/>
        </authorList>
    </citation>
    <scope>NUCLEOTIDE SEQUENCE [LARGE SCALE GENOMIC DNA]</scope>
    <source>
        <strain evidence="1 2">CGMCC 1.10238</strain>
    </source>
</reference>
<proteinExistence type="predicted"/>
<evidence type="ECO:0000313" key="2">
    <source>
        <dbReference type="Proteomes" id="UP000198809"/>
    </source>
</evidence>
<dbReference type="AlphaFoldDB" id="A0A1H8T9R2"/>